<keyword evidence="3" id="KW-0238">DNA-binding</keyword>
<evidence type="ECO:0000256" key="4">
    <source>
        <dbReference type="ARBA" id="ARBA00023163"/>
    </source>
</evidence>
<evidence type="ECO:0000256" key="2">
    <source>
        <dbReference type="ARBA" id="ARBA00023015"/>
    </source>
</evidence>
<dbReference type="InterPro" id="IPR033897">
    <property type="entry name" value="SRF-like_MADS-box"/>
</dbReference>
<evidence type="ECO:0000256" key="5">
    <source>
        <dbReference type="ARBA" id="ARBA00023242"/>
    </source>
</evidence>
<name>A0AA88VFX6_9ASTE</name>
<evidence type="ECO:0000256" key="3">
    <source>
        <dbReference type="ARBA" id="ARBA00023125"/>
    </source>
</evidence>
<dbReference type="GO" id="GO:0046983">
    <property type="term" value="F:protein dimerization activity"/>
    <property type="evidence" value="ECO:0007669"/>
    <property type="project" value="InterPro"/>
</dbReference>
<keyword evidence="4" id="KW-0804">Transcription</keyword>
<dbReference type="PROSITE" id="PS50066">
    <property type="entry name" value="MADS_BOX_2"/>
    <property type="match status" value="1"/>
</dbReference>
<dbReference type="EMBL" id="JAVXUP010001780">
    <property type="protein sequence ID" value="KAK3008181.1"/>
    <property type="molecule type" value="Genomic_DNA"/>
</dbReference>
<evidence type="ECO:0000313" key="8">
    <source>
        <dbReference type="Proteomes" id="UP001188597"/>
    </source>
</evidence>
<dbReference type="InterPro" id="IPR036879">
    <property type="entry name" value="TF_MADSbox_sf"/>
</dbReference>
<dbReference type="Proteomes" id="UP001188597">
    <property type="component" value="Unassembled WGS sequence"/>
</dbReference>
<dbReference type="AlphaFoldDB" id="A0AA88VFX6"/>
<accession>A0AA88VFX6</accession>
<dbReference type="GO" id="GO:0045944">
    <property type="term" value="P:positive regulation of transcription by RNA polymerase II"/>
    <property type="evidence" value="ECO:0007669"/>
    <property type="project" value="InterPro"/>
</dbReference>
<reference evidence="7" key="1">
    <citation type="submission" date="2022-12" db="EMBL/GenBank/DDBJ databases">
        <title>Draft genome assemblies for two species of Escallonia (Escalloniales).</title>
        <authorList>
            <person name="Chanderbali A."/>
            <person name="Dervinis C."/>
            <person name="Anghel I."/>
            <person name="Soltis D."/>
            <person name="Soltis P."/>
            <person name="Zapata F."/>
        </authorList>
    </citation>
    <scope>NUCLEOTIDE SEQUENCE</scope>
    <source>
        <strain evidence="7">UCBG64.0493</strain>
        <tissue evidence="7">Leaf</tissue>
    </source>
</reference>
<evidence type="ECO:0000313" key="7">
    <source>
        <dbReference type="EMBL" id="KAK3008181.1"/>
    </source>
</evidence>
<dbReference type="PANTHER" id="PTHR48019">
    <property type="entry name" value="SERUM RESPONSE FACTOR HOMOLOG"/>
    <property type="match status" value="1"/>
</dbReference>
<proteinExistence type="predicted"/>
<protein>
    <recommendedName>
        <fullName evidence="6">MADS-box domain-containing protein</fullName>
    </recommendedName>
</protein>
<comment type="caution">
    <text evidence="7">The sequence shown here is derived from an EMBL/GenBank/DDBJ whole genome shotgun (WGS) entry which is preliminary data.</text>
</comment>
<dbReference type="InterPro" id="IPR050142">
    <property type="entry name" value="MADS-box/MEF2_TF"/>
</dbReference>
<dbReference type="Gene3D" id="3.40.1810.10">
    <property type="entry name" value="Transcription factor, MADS-box"/>
    <property type="match status" value="1"/>
</dbReference>
<gene>
    <name evidence="7" type="ORF">RJ639_014505</name>
</gene>
<dbReference type="GO" id="GO:0005634">
    <property type="term" value="C:nucleus"/>
    <property type="evidence" value="ECO:0007669"/>
    <property type="project" value="UniProtKB-SubCell"/>
</dbReference>
<dbReference type="GO" id="GO:0000987">
    <property type="term" value="F:cis-regulatory region sequence-specific DNA binding"/>
    <property type="evidence" value="ECO:0007669"/>
    <property type="project" value="InterPro"/>
</dbReference>
<dbReference type="SUPFAM" id="SSF55455">
    <property type="entry name" value="SRF-like"/>
    <property type="match status" value="1"/>
</dbReference>
<feature type="domain" description="MADS-box" evidence="6">
    <location>
        <begin position="1"/>
        <end position="51"/>
    </location>
</feature>
<evidence type="ECO:0000256" key="1">
    <source>
        <dbReference type="ARBA" id="ARBA00004123"/>
    </source>
</evidence>
<keyword evidence="2" id="KW-0805">Transcription regulation</keyword>
<keyword evidence="5" id="KW-0539">Nucleus</keyword>
<dbReference type="CDD" id="cd00266">
    <property type="entry name" value="MADS_SRF_like"/>
    <property type="match status" value="1"/>
</dbReference>
<dbReference type="GO" id="GO:0000981">
    <property type="term" value="F:DNA-binding transcription factor activity, RNA polymerase II-specific"/>
    <property type="evidence" value="ECO:0007669"/>
    <property type="project" value="InterPro"/>
</dbReference>
<sequence length="229" mass="26010">MVRTKVNLEYIENDSRRKSCFKKRKRGLMKKVHELSTLCDVDACAILLGQNKQDPEVWPSSLDARRVVANFRSMPHYQQKMATQESFIGERMRKFEEKHIQQQRKNRQTALNCLVSECLAGRDLDQFDLKDLNDIGWMSVRKISDISRRIRQLKSERQGETGTEVASVTSVMPMNASPTHAANSYQPRTGPVLNPDLQPGLGMSKRLMQHGLGYSAYTSDAPGPGPIYP</sequence>
<dbReference type="Pfam" id="PF00319">
    <property type="entry name" value="SRF-TF"/>
    <property type="match status" value="1"/>
</dbReference>
<organism evidence="7 8">
    <name type="scientific">Escallonia herrerae</name>
    <dbReference type="NCBI Taxonomy" id="1293975"/>
    <lineage>
        <taxon>Eukaryota</taxon>
        <taxon>Viridiplantae</taxon>
        <taxon>Streptophyta</taxon>
        <taxon>Embryophyta</taxon>
        <taxon>Tracheophyta</taxon>
        <taxon>Spermatophyta</taxon>
        <taxon>Magnoliopsida</taxon>
        <taxon>eudicotyledons</taxon>
        <taxon>Gunneridae</taxon>
        <taxon>Pentapetalae</taxon>
        <taxon>asterids</taxon>
        <taxon>campanulids</taxon>
        <taxon>Escalloniales</taxon>
        <taxon>Escalloniaceae</taxon>
        <taxon>Escallonia</taxon>
    </lineage>
</organism>
<dbReference type="SMART" id="SM00432">
    <property type="entry name" value="MADS"/>
    <property type="match status" value="1"/>
</dbReference>
<keyword evidence="8" id="KW-1185">Reference proteome</keyword>
<dbReference type="InterPro" id="IPR002100">
    <property type="entry name" value="TF_MADSbox"/>
</dbReference>
<dbReference type="PRINTS" id="PR00404">
    <property type="entry name" value="MADSDOMAIN"/>
</dbReference>
<comment type="subcellular location">
    <subcellularLocation>
        <location evidence="1">Nucleus</location>
    </subcellularLocation>
</comment>
<evidence type="ECO:0000259" key="6">
    <source>
        <dbReference type="PROSITE" id="PS50066"/>
    </source>
</evidence>